<dbReference type="Proteomes" id="UP000789524">
    <property type="component" value="Unassembled WGS sequence"/>
</dbReference>
<dbReference type="AlphaFoldDB" id="A0A8J2VSP3"/>
<reference evidence="1" key="1">
    <citation type="submission" date="2021-09" db="EMBL/GenBank/DDBJ databases">
        <authorList>
            <person name="Martin H S."/>
        </authorList>
    </citation>
    <scope>NUCLEOTIDE SEQUENCE</scope>
</reference>
<keyword evidence="2" id="KW-1185">Reference proteome</keyword>
<organism evidence="1 2">
    <name type="scientific">Danaus chrysippus</name>
    <name type="common">African queen</name>
    <dbReference type="NCBI Taxonomy" id="151541"/>
    <lineage>
        <taxon>Eukaryota</taxon>
        <taxon>Metazoa</taxon>
        <taxon>Ecdysozoa</taxon>
        <taxon>Arthropoda</taxon>
        <taxon>Hexapoda</taxon>
        <taxon>Insecta</taxon>
        <taxon>Pterygota</taxon>
        <taxon>Neoptera</taxon>
        <taxon>Endopterygota</taxon>
        <taxon>Lepidoptera</taxon>
        <taxon>Glossata</taxon>
        <taxon>Ditrysia</taxon>
        <taxon>Papilionoidea</taxon>
        <taxon>Nymphalidae</taxon>
        <taxon>Danainae</taxon>
        <taxon>Danaini</taxon>
        <taxon>Danaina</taxon>
        <taxon>Danaus</taxon>
        <taxon>Anosia</taxon>
    </lineage>
</organism>
<dbReference type="OrthoDB" id="8194935at2759"/>
<dbReference type="EMBL" id="CAKASE010000056">
    <property type="protein sequence ID" value="CAG9566429.1"/>
    <property type="molecule type" value="Genomic_DNA"/>
</dbReference>
<evidence type="ECO:0000313" key="1">
    <source>
        <dbReference type="EMBL" id="CAG9566429.1"/>
    </source>
</evidence>
<protein>
    <submittedName>
        <fullName evidence="1">(African queen) hypothetical protein</fullName>
    </submittedName>
</protein>
<feature type="non-terminal residue" evidence="1">
    <location>
        <position position="1"/>
    </location>
</feature>
<proteinExistence type="predicted"/>
<sequence length="108" mass="11890">MILLRHPEDNLDADIIRRSCGQDSRVPSGGDDMVEVEHLRQEITLTLASAQMNLRKWKSNMQLVNGGDTSQSSLDLNMGGLESTKTLGLGWQAMSDVLCFPISDSVKD</sequence>
<comment type="caution">
    <text evidence="1">The sequence shown here is derived from an EMBL/GenBank/DDBJ whole genome shotgun (WGS) entry which is preliminary data.</text>
</comment>
<gene>
    <name evidence="1" type="ORF">DCHRY22_LOCUS7071</name>
</gene>
<name>A0A8J2VSP3_9NEOP</name>
<accession>A0A8J2VSP3</accession>
<evidence type="ECO:0000313" key="2">
    <source>
        <dbReference type="Proteomes" id="UP000789524"/>
    </source>
</evidence>